<dbReference type="AlphaFoldDB" id="A0A4Q1KY66"/>
<keyword evidence="2" id="KW-1185">Reference proteome</keyword>
<evidence type="ECO:0000313" key="2">
    <source>
        <dbReference type="Proteomes" id="UP000289734"/>
    </source>
</evidence>
<protein>
    <recommendedName>
        <fullName evidence="3">Outer membrane protein beta-barrel domain-containing protein</fullName>
    </recommendedName>
</protein>
<dbReference type="RefSeq" id="WP_129463547.1">
    <property type="nucleotide sequence ID" value="NZ_SBKQ01000003.1"/>
</dbReference>
<evidence type="ECO:0000313" key="1">
    <source>
        <dbReference type="EMBL" id="RXR34264.1"/>
    </source>
</evidence>
<evidence type="ECO:0008006" key="3">
    <source>
        <dbReference type="Google" id="ProtNLM"/>
    </source>
</evidence>
<comment type="caution">
    <text evidence="1">The sequence shown here is derived from an EMBL/GenBank/DDBJ whole genome shotgun (WGS) entry which is preliminary data.</text>
</comment>
<organism evidence="1 2">
    <name type="scientific">Flavobacterium piscinae</name>
    <dbReference type="NCBI Taxonomy" id="2506424"/>
    <lineage>
        <taxon>Bacteria</taxon>
        <taxon>Pseudomonadati</taxon>
        <taxon>Bacteroidota</taxon>
        <taxon>Flavobacteriia</taxon>
        <taxon>Flavobacteriales</taxon>
        <taxon>Flavobacteriaceae</taxon>
        <taxon>Flavobacterium</taxon>
    </lineage>
</organism>
<dbReference type="OrthoDB" id="1066409at2"/>
<dbReference type="EMBL" id="SBKQ01000003">
    <property type="protein sequence ID" value="RXR34264.1"/>
    <property type="molecule type" value="Genomic_DNA"/>
</dbReference>
<dbReference type="Proteomes" id="UP000289734">
    <property type="component" value="Unassembled WGS sequence"/>
</dbReference>
<gene>
    <name evidence="1" type="ORF">EQG68_04300</name>
</gene>
<reference evidence="2" key="1">
    <citation type="submission" date="2019-01" db="EMBL/GenBank/DDBJ databases">
        <title>Cytophagaceae bacterium strain CAR-16.</title>
        <authorList>
            <person name="Chen W.-M."/>
        </authorList>
    </citation>
    <scope>NUCLEOTIDE SEQUENCE [LARGE SCALE GENOMIC DNA]</scope>
    <source>
        <strain evidence="2">ICH-30</strain>
    </source>
</reference>
<sequence>MKFILAFSFFVISIYCFGQTEKQVLKDENKNVGFFNITRFGYIGVTNLKQERFIEGEGNIFSDLETNKAHAWSLQTINGYFLFPSFSLGIGVGLDGYHNPNFNTLPIVLDTRFYFADDSDSFYTFLNIGPSVRIGGENSKFRKGMVFNIGAGYKFKVANNLFLVSDIYYAHKTVSFTDEWIGTSDNVIKANGFGLSLGVIF</sequence>
<name>A0A4Q1KY66_9FLAO</name>
<proteinExistence type="predicted"/>
<accession>A0A4Q1KY66</accession>